<dbReference type="GO" id="GO:0071949">
    <property type="term" value="F:FAD binding"/>
    <property type="evidence" value="ECO:0007669"/>
    <property type="project" value="InterPro"/>
</dbReference>
<evidence type="ECO:0000313" key="3">
    <source>
        <dbReference type="Proteomes" id="UP000540519"/>
    </source>
</evidence>
<dbReference type="InterPro" id="IPR036046">
    <property type="entry name" value="Acylphosphatase-like_dom_sf"/>
</dbReference>
<dbReference type="RefSeq" id="WP_051915426.1">
    <property type="nucleotide sequence ID" value="NZ_RCNR01000022.1"/>
</dbReference>
<dbReference type="SUPFAM" id="SSF54975">
    <property type="entry name" value="Acylphosphatase/BLUF domain-like"/>
    <property type="match status" value="1"/>
</dbReference>
<gene>
    <name evidence="2" type="ORF">D9O36_12435</name>
</gene>
<organism evidence="2 3">
    <name type="scientific">Zobellia amurskyensis</name>
    <dbReference type="NCBI Taxonomy" id="248905"/>
    <lineage>
        <taxon>Bacteria</taxon>
        <taxon>Pseudomonadati</taxon>
        <taxon>Bacteroidota</taxon>
        <taxon>Flavobacteriia</taxon>
        <taxon>Flavobacteriales</taxon>
        <taxon>Flavobacteriaceae</taxon>
        <taxon>Zobellia</taxon>
    </lineage>
</organism>
<dbReference type="SMART" id="SM01034">
    <property type="entry name" value="BLUF"/>
    <property type="match status" value="1"/>
</dbReference>
<evidence type="ECO:0000259" key="1">
    <source>
        <dbReference type="PROSITE" id="PS50925"/>
    </source>
</evidence>
<dbReference type="Pfam" id="PF04940">
    <property type="entry name" value="BLUF"/>
    <property type="match status" value="1"/>
</dbReference>
<dbReference type="Gene3D" id="3.30.70.100">
    <property type="match status" value="1"/>
</dbReference>
<name>A0A7X2ZUK7_9FLAO</name>
<dbReference type="EMBL" id="RCNR01000022">
    <property type="protein sequence ID" value="MUH36652.1"/>
    <property type="molecule type" value="Genomic_DNA"/>
</dbReference>
<dbReference type="OrthoDB" id="1122028at2"/>
<dbReference type="GO" id="GO:0009882">
    <property type="term" value="F:blue light photoreceptor activity"/>
    <property type="evidence" value="ECO:0007669"/>
    <property type="project" value="InterPro"/>
</dbReference>
<feature type="domain" description="BLUF" evidence="1">
    <location>
        <begin position="1"/>
        <end position="92"/>
    </location>
</feature>
<comment type="caution">
    <text evidence="2">The sequence shown here is derived from an EMBL/GenBank/DDBJ whole genome shotgun (WGS) entry which is preliminary data.</text>
</comment>
<keyword evidence="3" id="KW-1185">Reference proteome</keyword>
<accession>A0A7X2ZUK7</accession>
<dbReference type="PROSITE" id="PS50925">
    <property type="entry name" value="BLUF"/>
    <property type="match status" value="1"/>
</dbReference>
<reference evidence="2 3" key="1">
    <citation type="journal article" date="2019" name="Mar. Drugs">
        <title>Comparative Genomics and CAZyme Genome Repertoires of Marine Zobellia amurskyensis KMM 3526(T) and Zobellia laminariae KMM 3676(T).</title>
        <authorList>
            <person name="Chernysheva N."/>
            <person name="Bystritskaya E."/>
            <person name="Stenkova A."/>
            <person name="Golovkin I."/>
            <person name="Nedashkovskaya O."/>
            <person name="Isaeva M."/>
        </authorList>
    </citation>
    <scope>NUCLEOTIDE SEQUENCE [LARGE SCALE GENOMIC DNA]</scope>
    <source>
        <strain evidence="2 3">KMM 3526</strain>
    </source>
</reference>
<sequence length="147" mass="17261">MFCLVYTSVANTDFGVQEIQKMLEKAREFNEQNEITGCLLFFKERFIQYIEGDEIVVKQLFDKIKNDSRNTDVTLLSENNIHNRSFQDWLMAFEHLKAENSNLQYLKLLVATYFENPENSLSPNPTSIEFWKATKLLLTTKYADRSV</sequence>
<dbReference type="InterPro" id="IPR007024">
    <property type="entry name" value="BLUF_domain"/>
</dbReference>
<proteinExistence type="predicted"/>
<evidence type="ECO:0000313" key="2">
    <source>
        <dbReference type="EMBL" id="MUH36652.1"/>
    </source>
</evidence>
<dbReference type="AlphaFoldDB" id="A0A7X2ZUK7"/>
<dbReference type="Proteomes" id="UP000540519">
    <property type="component" value="Unassembled WGS sequence"/>
</dbReference>
<protein>
    <submittedName>
        <fullName evidence="2">BLUF domain-containing protein</fullName>
    </submittedName>
</protein>